<dbReference type="OrthoDB" id="1029819at2"/>
<reference evidence="1 2" key="1">
    <citation type="submission" date="2015-09" db="EMBL/GenBank/DDBJ databases">
        <authorList>
            <consortium name="Pathogen Informatics"/>
        </authorList>
    </citation>
    <scope>NUCLEOTIDE SEQUENCE [LARGE SCALE GENOMIC DNA]</scope>
    <source>
        <strain evidence="1 2">2789STDY5834847</strain>
    </source>
</reference>
<dbReference type="Proteomes" id="UP000095614">
    <property type="component" value="Unassembled WGS sequence"/>
</dbReference>
<name>A0A174HLE6_BACUN</name>
<dbReference type="RefSeq" id="WP_007850539.1">
    <property type="nucleotide sequence ID" value="NZ_CZAF01000004.1"/>
</dbReference>
<gene>
    <name evidence="1" type="ORF">ERS852462_01442</name>
</gene>
<dbReference type="EMBL" id="CZAF01000004">
    <property type="protein sequence ID" value="CUO75773.1"/>
    <property type="molecule type" value="Genomic_DNA"/>
</dbReference>
<proteinExistence type="predicted"/>
<dbReference type="GeneID" id="93096899"/>
<evidence type="ECO:0000313" key="2">
    <source>
        <dbReference type="Proteomes" id="UP000095614"/>
    </source>
</evidence>
<sequence>MTLSNKSYYRRLCRNILADRFNWRKYCTPSLYFGREICVTPLHCSYGQIGYTINFPYTNAPEVEYDWEMNKLTIDDENWKLVC</sequence>
<evidence type="ECO:0000313" key="1">
    <source>
        <dbReference type="EMBL" id="CUO75773.1"/>
    </source>
</evidence>
<organism evidence="1 2">
    <name type="scientific">Bacteroides uniformis</name>
    <dbReference type="NCBI Taxonomy" id="820"/>
    <lineage>
        <taxon>Bacteria</taxon>
        <taxon>Pseudomonadati</taxon>
        <taxon>Bacteroidota</taxon>
        <taxon>Bacteroidia</taxon>
        <taxon>Bacteroidales</taxon>
        <taxon>Bacteroidaceae</taxon>
        <taxon>Bacteroides</taxon>
    </lineage>
</organism>
<dbReference type="AlphaFoldDB" id="A0A174HLE6"/>
<accession>A0A174HLE6</accession>
<protein>
    <submittedName>
        <fullName evidence="1">Uncharacterized protein</fullName>
    </submittedName>
</protein>